<dbReference type="Proteomes" id="UP000078290">
    <property type="component" value="Unassembled WGS sequence"/>
</dbReference>
<dbReference type="AlphaFoldDB" id="A0A1B7KP64"/>
<dbReference type="OrthoDB" id="1698671at2"/>
<name>A0A1B7KP64_PARTM</name>
<dbReference type="Pfam" id="PF24032">
    <property type="entry name" value="YQBQ"/>
    <property type="match status" value="1"/>
</dbReference>
<feature type="domain" description="YqbQ/XkdQ" evidence="1">
    <location>
        <begin position="20"/>
        <end position="315"/>
    </location>
</feature>
<accession>A0A1B7KP64</accession>
<dbReference type="SUPFAM" id="SSF69279">
    <property type="entry name" value="Phage tail proteins"/>
    <property type="match status" value="1"/>
</dbReference>
<reference evidence="3" key="1">
    <citation type="submission" date="2016-05" db="EMBL/GenBank/DDBJ databases">
        <authorList>
            <person name="Wang W."/>
            <person name="Zhu L."/>
        </authorList>
    </citation>
    <scope>NUCLEOTIDE SEQUENCE [LARGE SCALE GENOMIC DNA]</scope>
    <source>
        <strain evidence="3">W-2</strain>
    </source>
</reference>
<evidence type="ECO:0000259" key="1">
    <source>
        <dbReference type="Pfam" id="PF24032"/>
    </source>
</evidence>
<organism evidence="2 3">
    <name type="scientific">Parageobacillus thermoglucosidasius</name>
    <name type="common">Geobacillus thermoglucosidasius</name>
    <dbReference type="NCBI Taxonomy" id="1426"/>
    <lineage>
        <taxon>Bacteria</taxon>
        <taxon>Bacillati</taxon>
        <taxon>Bacillota</taxon>
        <taxon>Bacilli</taxon>
        <taxon>Bacillales</taxon>
        <taxon>Anoxybacillaceae</taxon>
        <taxon>Parageobacillus</taxon>
    </lineage>
</organism>
<sequence>MIELLLVKPSYTLEIPTESITWSGQRFNAARKIDVNILYKNVGYDILSEIEEGNTVLFKWKGVELFRGIIFNRAITKKGKLAFTAYDMLQYLLLNKDVYVFSKKRADQILLQICKDFQIPYAEIVNTKYTINSLVFDSETSLYDIILKALIETEKQTKKKYRVYSRLGKIYLQEWPNPTSQWVLETGVNIEGFTYSTSIEEVATRVKLEAGEDKKTTKVVVSDQDGIKRYGVLQYYEKVTDNLNKAQLTQRANNLLSKKKTPKKRLSIEGLGITELTSGMPVYVNIPDAKLRGTYFIDSDTHTFAGRVHKMSLDLITDNSLTEDVVL</sequence>
<proteinExistence type="predicted"/>
<protein>
    <submittedName>
        <fullName evidence="2">Phage portal protein</fullName>
    </submittedName>
</protein>
<comment type="caution">
    <text evidence="2">The sequence shown here is derived from an EMBL/GenBank/DDBJ whole genome shotgun (WGS) entry which is preliminary data.</text>
</comment>
<evidence type="ECO:0000313" key="2">
    <source>
        <dbReference type="EMBL" id="OAT71873.1"/>
    </source>
</evidence>
<dbReference type="InterPro" id="IPR056937">
    <property type="entry name" value="YqbQ/XkdQ"/>
</dbReference>
<dbReference type="EMBL" id="LXMA01000038">
    <property type="protein sequence ID" value="OAT71873.1"/>
    <property type="molecule type" value="Genomic_DNA"/>
</dbReference>
<dbReference type="RefSeq" id="WP_064552380.1">
    <property type="nucleotide sequence ID" value="NZ_LXMA01000038.1"/>
</dbReference>
<gene>
    <name evidence="2" type="ORF">A7K69_10710</name>
</gene>
<evidence type="ECO:0000313" key="3">
    <source>
        <dbReference type="Proteomes" id="UP000078290"/>
    </source>
</evidence>